<evidence type="ECO:0000313" key="5">
    <source>
        <dbReference type="EMBL" id="AAM25095.1"/>
    </source>
</evidence>
<dbReference type="HOGENOM" id="CLU_017028_7_4_9"/>
<dbReference type="eggNOG" id="COG0747">
    <property type="taxonomic scope" value="Bacteria"/>
</dbReference>
<name>Q8R8S9_CALS4</name>
<keyword evidence="2" id="KW-0813">Transport</keyword>
<evidence type="ECO:0000256" key="2">
    <source>
        <dbReference type="ARBA" id="ARBA00022448"/>
    </source>
</evidence>
<dbReference type="PIRSF" id="PIRSF002741">
    <property type="entry name" value="MppA"/>
    <property type="match status" value="1"/>
</dbReference>
<reference evidence="5 6" key="1">
    <citation type="journal article" date="2002" name="Genome Res.">
        <title>A complete sequence of the T. tengcongensis genome.</title>
        <authorList>
            <person name="Bao Q."/>
            <person name="Tian Y."/>
            <person name="Li W."/>
            <person name="Xu Z."/>
            <person name="Xuan Z."/>
            <person name="Hu S."/>
            <person name="Dong W."/>
            <person name="Yang J."/>
            <person name="Chen Y."/>
            <person name="Xue Y."/>
            <person name="Xu Y."/>
            <person name="Lai X."/>
            <person name="Huang L."/>
            <person name="Dong X."/>
            <person name="Ma Y."/>
            <person name="Ling L."/>
            <person name="Tan H."/>
            <person name="Chen R."/>
            <person name="Wang J."/>
            <person name="Yu J."/>
            <person name="Yang H."/>
        </authorList>
    </citation>
    <scope>NUCLEOTIDE SEQUENCE [LARGE SCALE GENOMIC DNA]</scope>
    <source>
        <strain evidence="6">DSM 15242 / JCM 11007 / NBRC 100824 / MB4</strain>
    </source>
</reference>
<feature type="domain" description="Solute-binding protein family 5" evidence="4">
    <location>
        <begin position="110"/>
        <end position="470"/>
    </location>
</feature>
<keyword evidence="6" id="KW-1185">Reference proteome</keyword>
<gene>
    <name evidence="5" type="primary">OppA9</name>
    <name evidence="5" type="ordered locus">TTE1915</name>
</gene>
<dbReference type="PANTHER" id="PTHR30290:SF9">
    <property type="entry name" value="OLIGOPEPTIDE-BINDING PROTEIN APPA"/>
    <property type="match status" value="1"/>
</dbReference>
<keyword evidence="3" id="KW-0732">Signal</keyword>
<organism evidence="5 6">
    <name type="scientific">Caldanaerobacter subterraneus subsp. tengcongensis (strain DSM 15242 / JCM 11007 / NBRC 100824 / MB4)</name>
    <name type="common">Thermoanaerobacter tengcongensis</name>
    <dbReference type="NCBI Taxonomy" id="273068"/>
    <lineage>
        <taxon>Bacteria</taxon>
        <taxon>Bacillati</taxon>
        <taxon>Bacillota</taxon>
        <taxon>Clostridia</taxon>
        <taxon>Thermoanaerobacterales</taxon>
        <taxon>Thermoanaerobacteraceae</taxon>
        <taxon>Caldanaerobacter</taxon>
    </lineage>
</organism>
<dbReference type="STRING" id="273068.TTE1915"/>
<evidence type="ECO:0000256" key="3">
    <source>
        <dbReference type="ARBA" id="ARBA00022729"/>
    </source>
</evidence>
<dbReference type="KEGG" id="tte:TTE1915"/>
<dbReference type="AlphaFoldDB" id="Q8R8S9"/>
<sequence>MGRRNIRDRWIFRRPFYTPVLTINLHLKGVYFIMKKTAILLALLLSLLLVLGGCTSSKKVTSEKDGGTIVIALNKGSIVTLDPADYRDRETETVLRNIFDGLVTRTYDGKVVPEIAESWEIISPTEWEFKIRKGVTFQNGDPLTADDVVFTFNRIIKEGGLEGKTSPRKGLMGPVEDVQKIDDYTVRFILKEPFPVLLQALVHQQIIPKKYYEEVGYEEFLKHPIGAGPFKYVSGKLDEQIVLERYDGYYGGSPDIPPVGPPSLKRVVFRMIPEPSTAIAALEKGEVNIVQYIPPDMIERLKKNPNIQVKENDGTRVYILEINNKMPPFDNKKVRQALNYAIDMDSIVKEIYKGYGVRLAGPMLPYAFAANTDLKPYEYNPDKAKELLKEAGVRDLKVVIDTQPFREEEALAIVNMLEKVGIKASVRTWEWGVLQSEIQKGTRQLYLTDWGNAYLDPFDFLNPKLKTGERGNYSFYSNPEVDRLLDEAAKETDNAKRKELYYKAQEIIYDDAPWVFGYSLKTVEAATKNVENWQPSMDGRENMHRVKLSNE</sequence>
<comment type="similarity">
    <text evidence="1">Belongs to the bacterial solute-binding protein 5 family.</text>
</comment>
<dbReference type="GO" id="GO:0042597">
    <property type="term" value="C:periplasmic space"/>
    <property type="evidence" value="ECO:0007669"/>
    <property type="project" value="UniProtKB-ARBA"/>
</dbReference>
<dbReference type="EMBL" id="AE008691">
    <property type="protein sequence ID" value="AAM25095.1"/>
    <property type="molecule type" value="Genomic_DNA"/>
</dbReference>
<evidence type="ECO:0000313" key="6">
    <source>
        <dbReference type="Proteomes" id="UP000000555"/>
    </source>
</evidence>
<accession>Q8R8S9</accession>
<dbReference type="InterPro" id="IPR030678">
    <property type="entry name" value="Peptide/Ni-bd"/>
</dbReference>
<proteinExistence type="inferred from homology"/>
<dbReference type="Pfam" id="PF00496">
    <property type="entry name" value="SBP_bac_5"/>
    <property type="match status" value="1"/>
</dbReference>
<dbReference type="Gene3D" id="3.90.76.10">
    <property type="entry name" value="Dipeptide-binding Protein, Domain 1"/>
    <property type="match status" value="1"/>
</dbReference>
<protein>
    <submittedName>
        <fullName evidence="5">ABC-type dipeptide/oligopeptide/nickel transport systems, periplasmic components</fullName>
    </submittedName>
</protein>
<evidence type="ECO:0000256" key="1">
    <source>
        <dbReference type="ARBA" id="ARBA00005695"/>
    </source>
</evidence>
<evidence type="ECO:0000259" key="4">
    <source>
        <dbReference type="Pfam" id="PF00496"/>
    </source>
</evidence>
<dbReference type="InterPro" id="IPR039424">
    <property type="entry name" value="SBP_5"/>
</dbReference>
<dbReference type="GO" id="GO:0015833">
    <property type="term" value="P:peptide transport"/>
    <property type="evidence" value="ECO:0007669"/>
    <property type="project" value="TreeGrafter"/>
</dbReference>
<dbReference type="Proteomes" id="UP000000555">
    <property type="component" value="Chromosome"/>
</dbReference>
<dbReference type="GO" id="GO:0043190">
    <property type="term" value="C:ATP-binding cassette (ABC) transporter complex"/>
    <property type="evidence" value="ECO:0007669"/>
    <property type="project" value="InterPro"/>
</dbReference>
<dbReference type="CDD" id="cd00995">
    <property type="entry name" value="PBP2_NikA_DppA_OppA_like"/>
    <property type="match status" value="1"/>
</dbReference>
<dbReference type="Gene3D" id="3.40.190.10">
    <property type="entry name" value="Periplasmic binding protein-like II"/>
    <property type="match status" value="1"/>
</dbReference>
<dbReference type="InterPro" id="IPR000914">
    <property type="entry name" value="SBP_5_dom"/>
</dbReference>
<dbReference type="Gene3D" id="3.10.105.10">
    <property type="entry name" value="Dipeptide-binding Protein, Domain 3"/>
    <property type="match status" value="1"/>
</dbReference>
<dbReference type="SUPFAM" id="SSF53850">
    <property type="entry name" value="Periplasmic binding protein-like II"/>
    <property type="match status" value="1"/>
</dbReference>
<dbReference type="PANTHER" id="PTHR30290">
    <property type="entry name" value="PERIPLASMIC BINDING COMPONENT OF ABC TRANSPORTER"/>
    <property type="match status" value="1"/>
</dbReference>
<dbReference type="GO" id="GO:1904680">
    <property type="term" value="F:peptide transmembrane transporter activity"/>
    <property type="evidence" value="ECO:0007669"/>
    <property type="project" value="TreeGrafter"/>
</dbReference>